<dbReference type="EMBL" id="CP011232">
    <property type="protein sequence ID" value="AKI97070.1"/>
    <property type="molecule type" value="Genomic_DNA"/>
</dbReference>
<evidence type="ECO:0000256" key="1">
    <source>
        <dbReference type="PROSITE-ProRule" id="PRU00339"/>
    </source>
</evidence>
<keyword evidence="1" id="KW-0802">TPR repeat</keyword>
<dbReference type="OrthoDB" id="9842343at2"/>
<dbReference type="PROSITE" id="PS50005">
    <property type="entry name" value="TPR"/>
    <property type="match status" value="1"/>
</dbReference>
<dbReference type="InterPro" id="IPR011990">
    <property type="entry name" value="TPR-like_helical_dom_sf"/>
</dbReference>
<organism evidence="3 4">
    <name type="scientific">Kosmotoga pacifica</name>
    <dbReference type="NCBI Taxonomy" id="1330330"/>
    <lineage>
        <taxon>Bacteria</taxon>
        <taxon>Thermotogati</taxon>
        <taxon>Thermotogota</taxon>
        <taxon>Thermotogae</taxon>
        <taxon>Kosmotogales</taxon>
        <taxon>Kosmotogaceae</taxon>
        <taxon>Kosmotoga</taxon>
    </lineage>
</organism>
<dbReference type="Gene3D" id="1.25.40.10">
    <property type="entry name" value="Tetratricopeptide repeat domain"/>
    <property type="match status" value="1"/>
</dbReference>
<accession>A0A0G2Z637</accession>
<dbReference type="STRING" id="1330330.IX53_03670"/>
<proteinExistence type="predicted"/>
<dbReference type="PATRIC" id="fig|1330330.3.peg.738"/>
<keyword evidence="2" id="KW-0732">Signal</keyword>
<dbReference type="PROSITE" id="PS51257">
    <property type="entry name" value="PROKAR_LIPOPROTEIN"/>
    <property type="match status" value="1"/>
</dbReference>
<sequence length="182" mass="19984">MKKRYGQIILLFFLAFFLQACIPSAADRLQEGFNHLKAGEITSAREAFISAANFSSNATTKALAREGLGWCYYLEGNFPFAETYFSQAVATSPDKKEVLAGLSLTKAKIGKLSESVNNGLFILSTTDDILVDYLPDPLEREEFLKFLTVVSLISGSADYEELKGEISDTGFLNKLVLLEGGE</sequence>
<feature type="repeat" description="TPR" evidence="1">
    <location>
        <begin position="62"/>
        <end position="95"/>
    </location>
</feature>
<evidence type="ECO:0000313" key="3">
    <source>
        <dbReference type="EMBL" id="AKI97070.1"/>
    </source>
</evidence>
<dbReference type="KEGG" id="kpf:IX53_03670"/>
<feature type="signal peptide" evidence="2">
    <location>
        <begin position="1"/>
        <end position="20"/>
    </location>
</feature>
<evidence type="ECO:0000313" key="4">
    <source>
        <dbReference type="Proteomes" id="UP000035159"/>
    </source>
</evidence>
<dbReference type="RefSeq" id="WP_047754205.1">
    <property type="nucleotide sequence ID" value="NZ_CAJUHA010000013.1"/>
</dbReference>
<dbReference type="SUPFAM" id="SSF48452">
    <property type="entry name" value="TPR-like"/>
    <property type="match status" value="1"/>
</dbReference>
<dbReference type="InterPro" id="IPR019734">
    <property type="entry name" value="TPR_rpt"/>
</dbReference>
<feature type="chain" id="PRO_5002550797" evidence="2">
    <location>
        <begin position="21"/>
        <end position="182"/>
    </location>
</feature>
<gene>
    <name evidence="3" type="ORF">IX53_03670</name>
</gene>
<reference evidence="3 4" key="1">
    <citation type="submission" date="2015-04" db="EMBL/GenBank/DDBJ databases">
        <title>Complete Genome Sequence of Kosmotoga pacifica SLHLJ1.</title>
        <authorList>
            <person name="Jiang L.J."/>
            <person name="Shao Z.Z."/>
            <person name="Jebbar M."/>
        </authorList>
    </citation>
    <scope>NUCLEOTIDE SEQUENCE [LARGE SCALE GENOMIC DNA]</scope>
    <source>
        <strain evidence="3 4">SLHLJ1</strain>
    </source>
</reference>
<name>A0A0G2Z637_9BACT</name>
<keyword evidence="4" id="KW-1185">Reference proteome</keyword>
<dbReference type="Proteomes" id="UP000035159">
    <property type="component" value="Chromosome"/>
</dbReference>
<evidence type="ECO:0000256" key="2">
    <source>
        <dbReference type="SAM" id="SignalP"/>
    </source>
</evidence>
<dbReference type="AlphaFoldDB" id="A0A0G2Z637"/>
<protein>
    <submittedName>
        <fullName evidence="3">Uncharacterized protein</fullName>
    </submittedName>
</protein>